<keyword evidence="2" id="KW-1185">Reference proteome</keyword>
<evidence type="ECO:0000313" key="2">
    <source>
        <dbReference type="Proteomes" id="UP001152320"/>
    </source>
</evidence>
<name>A0A9Q0YJ93_HOLLE</name>
<dbReference type="AlphaFoldDB" id="A0A9Q0YJ93"/>
<accession>A0A9Q0YJ93</accession>
<sequence>MSLWQAPILLYMVKFGGLKDCCILLNLSHGSFKLLNGVLLEEDADKGREALNDMKVYKLSIYQALKVMKLRPDLQK</sequence>
<proteinExistence type="predicted"/>
<reference evidence="1" key="1">
    <citation type="submission" date="2021-10" db="EMBL/GenBank/DDBJ databases">
        <title>Tropical sea cucumber genome reveals ecological adaptation and Cuvierian tubules defense mechanism.</title>
        <authorList>
            <person name="Chen T."/>
        </authorList>
    </citation>
    <scope>NUCLEOTIDE SEQUENCE</scope>
    <source>
        <strain evidence="1">Nanhai2018</strain>
        <tissue evidence="1">Muscle</tissue>
    </source>
</reference>
<dbReference type="Proteomes" id="UP001152320">
    <property type="component" value="Chromosome 21"/>
</dbReference>
<comment type="caution">
    <text evidence="1">The sequence shown here is derived from an EMBL/GenBank/DDBJ whole genome shotgun (WGS) entry which is preliminary data.</text>
</comment>
<dbReference type="EMBL" id="JAIZAY010000021">
    <property type="protein sequence ID" value="KAJ8021539.1"/>
    <property type="molecule type" value="Genomic_DNA"/>
</dbReference>
<organism evidence="1 2">
    <name type="scientific">Holothuria leucospilota</name>
    <name type="common">Black long sea cucumber</name>
    <name type="synonym">Mertensiothuria leucospilota</name>
    <dbReference type="NCBI Taxonomy" id="206669"/>
    <lineage>
        <taxon>Eukaryota</taxon>
        <taxon>Metazoa</taxon>
        <taxon>Echinodermata</taxon>
        <taxon>Eleutherozoa</taxon>
        <taxon>Echinozoa</taxon>
        <taxon>Holothuroidea</taxon>
        <taxon>Aspidochirotacea</taxon>
        <taxon>Aspidochirotida</taxon>
        <taxon>Holothuriidae</taxon>
        <taxon>Holothuria</taxon>
    </lineage>
</organism>
<evidence type="ECO:0000313" key="1">
    <source>
        <dbReference type="EMBL" id="KAJ8021539.1"/>
    </source>
</evidence>
<gene>
    <name evidence="1" type="ORF">HOLleu_38780</name>
</gene>
<protein>
    <submittedName>
        <fullName evidence="1">Uncharacterized protein</fullName>
    </submittedName>
</protein>